<reference evidence="5" key="1">
    <citation type="submission" date="2023-08" db="EMBL/GenBank/DDBJ databases">
        <title>Nitrogen cycling bacteria in agricultural field soils.</title>
        <authorList>
            <person name="Jang J."/>
        </authorList>
    </citation>
    <scope>NUCLEOTIDE SEQUENCE</scope>
    <source>
        <strain evidence="5">PS3-36</strain>
    </source>
</reference>
<sequence length="438" mass="48834">MGKNQQFIKLFIVLFLCTGFIFSFSHFAAKAFENLTNADGKYSNGTTIGLIDISGMSESEVVGLLKNRYSDWVKNAKINLQYNEKSAGIDLKEFKLDSSTTISSIKNGQSNPIFVTIDKSKAEEQIQILFPQINTKGVDLDKLTNSLNETGSKLDKGPYSFDLYNDFSLPGTHDTVDVVSRTTLNLNVVPIDLQDLLNLTSKIEIPGESEFSFLEFAKKQHIEEFPSLNIMVTGMYQTILHTNFSIVERNIGSKLPSYASLGNEAKVDDQSKADFIIKNPNKGKYTLEFKLAKKHLTVTLKGEKLMYSYKITKKNKQELKPKTILQYSPLLLSGQTKIQTKGENGRIVKVYRNVYEGDQFIKTDLISEDYYPPVYRVEVHGLAGSTQGTSSASTGTADNETDSSTSNDSNENQSITSDSTQKSSNDSNLWGKPNEQPK</sequence>
<keyword evidence="6" id="KW-1185">Reference proteome</keyword>
<comment type="caution">
    <text evidence="5">The sequence shown here is derived from an EMBL/GenBank/DDBJ whole genome shotgun (WGS) entry which is preliminary data.</text>
</comment>
<dbReference type="InterPro" id="IPR052913">
    <property type="entry name" value="Glycopeptide_resist_protein"/>
</dbReference>
<dbReference type="RefSeq" id="WP_308913913.1">
    <property type="nucleotide sequence ID" value="NZ_JAVGVR010000001.1"/>
</dbReference>
<evidence type="ECO:0000256" key="2">
    <source>
        <dbReference type="SAM" id="MobiDB-lite"/>
    </source>
</evidence>
<feature type="compositionally biased region" description="Low complexity" evidence="2">
    <location>
        <begin position="384"/>
        <end position="412"/>
    </location>
</feature>
<proteinExistence type="predicted"/>
<accession>A0AA90QUH6</accession>
<evidence type="ECO:0000256" key="1">
    <source>
        <dbReference type="ARBA" id="ARBA00022729"/>
    </source>
</evidence>
<name>A0AA90QUH6_9BACI</name>
<feature type="signal peptide" evidence="3">
    <location>
        <begin position="1"/>
        <end position="28"/>
    </location>
</feature>
<dbReference type="Proteomes" id="UP001178888">
    <property type="component" value="Unassembled WGS sequence"/>
</dbReference>
<dbReference type="PANTHER" id="PTHR35788:SF1">
    <property type="entry name" value="EXPORTED PROTEIN"/>
    <property type="match status" value="1"/>
</dbReference>
<gene>
    <name evidence="5" type="ORF">RCG21_26385</name>
</gene>
<feature type="region of interest" description="Disordered" evidence="2">
    <location>
        <begin position="384"/>
        <end position="438"/>
    </location>
</feature>
<feature type="domain" description="G5" evidence="4">
    <location>
        <begin position="307"/>
        <end position="384"/>
    </location>
</feature>
<dbReference type="Pfam" id="PF07501">
    <property type="entry name" value="G5"/>
    <property type="match status" value="1"/>
</dbReference>
<dbReference type="Gene3D" id="2.20.230.10">
    <property type="entry name" value="Resuscitation-promoting factor rpfb"/>
    <property type="match status" value="1"/>
</dbReference>
<dbReference type="EMBL" id="JAVGVR010000001">
    <property type="protein sequence ID" value="MDQ6599830.1"/>
    <property type="molecule type" value="Genomic_DNA"/>
</dbReference>
<dbReference type="Pfam" id="PF04294">
    <property type="entry name" value="VanW"/>
    <property type="match status" value="1"/>
</dbReference>
<dbReference type="InterPro" id="IPR011098">
    <property type="entry name" value="G5_dom"/>
</dbReference>
<organism evidence="5 6">
    <name type="scientific">Bacillus salipaludis</name>
    <dbReference type="NCBI Taxonomy" id="2547811"/>
    <lineage>
        <taxon>Bacteria</taxon>
        <taxon>Bacillati</taxon>
        <taxon>Bacillota</taxon>
        <taxon>Bacilli</taxon>
        <taxon>Bacillales</taxon>
        <taxon>Bacillaceae</taxon>
        <taxon>Bacillus</taxon>
    </lineage>
</organism>
<evidence type="ECO:0000313" key="6">
    <source>
        <dbReference type="Proteomes" id="UP001178888"/>
    </source>
</evidence>
<feature type="chain" id="PRO_5041717757" evidence="3">
    <location>
        <begin position="29"/>
        <end position="438"/>
    </location>
</feature>
<dbReference type="SMART" id="SM01208">
    <property type="entry name" value="G5"/>
    <property type="match status" value="1"/>
</dbReference>
<evidence type="ECO:0000256" key="3">
    <source>
        <dbReference type="SAM" id="SignalP"/>
    </source>
</evidence>
<evidence type="ECO:0000313" key="5">
    <source>
        <dbReference type="EMBL" id="MDQ6599830.1"/>
    </source>
</evidence>
<dbReference type="PANTHER" id="PTHR35788">
    <property type="entry name" value="EXPORTED PROTEIN-RELATED"/>
    <property type="match status" value="1"/>
</dbReference>
<keyword evidence="1 3" id="KW-0732">Signal</keyword>
<protein>
    <submittedName>
        <fullName evidence="5">G5 domain-containing protein</fullName>
    </submittedName>
</protein>
<evidence type="ECO:0000259" key="4">
    <source>
        <dbReference type="SMART" id="SM01208"/>
    </source>
</evidence>
<dbReference type="AlphaFoldDB" id="A0AA90QUH6"/>
<feature type="compositionally biased region" description="Polar residues" evidence="2">
    <location>
        <begin position="413"/>
        <end position="428"/>
    </location>
</feature>
<dbReference type="InterPro" id="IPR007391">
    <property type="entry name" value="Vancomycin_resist_VanW"/>
</dbReference>